<dbReference type="FunFam" id="3.30.70.270:FF:000026">
    <property type="entry name" value="Transposon Ty3-G Gag-Pol polyprotein"/>
    <property type="match status" value="1"/>
</dbReference>
<keyword evidence="6" id="KW-0255">Endonuclease</keyword>
<dbReference type="PROSITE" id="PS50878">
    <property type="entry name" value="RT_POL"/>
    <property type="match status" value="1"/>
</dbReference>
<reference evidence="11" key="1">
    <citation type="journal article" date="2023" name="Science">
        <title>Genome structures resolve the early diversification of teleost fishes.</title>
        <authorList>
            <person name="Parey E."/>
            <person name="Louis A."/>
            <person name="Montfort J."/>
            <person name="Bouchez O."/>
            <person name="Roques C."/>
            <person name="Iampietro C."/>
            <person name="Lluch J."/>
            <person name="Castinel A."/>
            <person name="Donnadieu C."/>
            <person name="Desvignes T."/>
            <person name="Floi Bucao C."/>
            <person name="Jouanno E."/>
            <person name="Wen M."/>
            <person name="Mejri S."/>
            <person name="Dirks R."/>
            <person name="Jansen H."/>
            <person name="Henkel C."/>
            <person name="Chen W.J."/>
            <person name="Zahm M."/>
            <person name="Cabau C."/>
            <person name="Klopp C."/>
            <person name="Thompson A.W."/>
            <person name="Robinson-Rechavi M."/>
            <person name="Braasch I."/>
            <person name="Lecointre G."/>
            <person name="Bobe J."/>
            <person name="Postlethwait J.H."/>
            <person name="Berthelot C."/>
            <person name="Roest Crollius H."/>
            <person name="Guiguen Y."/>
        </authorList>
    </citation>
    <scope>NUCLEOTIDE SEQUENCE</scope>
    <source>
        <strain evidence="11">NC1722</strain>
    </source>
</reference>
<dbReference type="Gene3D" id="3.30.70.270">
    <property type="match status" value="2"/>
</dbReference>
<dbReference type="PANTHER" id="PTHR37984">
    <property type="entry name" value="PROTEIN CBG26694"/>
    <property type="match status" value="1"/>
</dbReference>
<keyword evidence="4" id="KW-0548">Nucleotidyltransferase</keyword>
<feature type="domain" description="Integrase catalytic" evidence="10">
    <location>
        <begin position="357"/>
        <end position="517"/>
    </location>
</feature>
<dbReference type="CDD" id="cd01647">
    <property type="entry name" value="RT_LTR"/>
    <property type="match status" value="1"/>
</dbReference>
<dbReference type="GO" id="GO:0015074">
    <property type="term" value="P:DNA integration"/>
    <property type="evidence" value="ECO:0007669"/>
    <property type="project" value="InterPro"/>
</dbReference>
<dbReference type="CDD" id="cd09274">
    <property type="entry name" value="RNase_HI_RT_Ty3"/>
    <property type="match status" value="1"/>
</dbReference>
<keyword evidence="5" id="KW-0540">Nuclease</keyword>
<evidence type="ECO:0000256" key="5">
    <source>
        <dbReference type="ARBA" id="ARBA00022722"/>
    </source>
</evidence>
<feature type="domain" description="Reverse transcriptase" evidence="9">
    <location>
        <begin position="1"/>
        <end position="122"/>
    </location>
</feature>
<dbReference type="InterPro" id="IPR000477">
    <property type="entry name" value="RT_dom"/>
</dbReference>
<dbReference type="Pfam" id="PF00665">
    <property type="entry name" value="rve"/>
    <property type="match status" value="1"/>
</dbReference>
<evidence type="ECO:0000256" key="7">
    <source>
        <dbReference type="ARBA" id="ARBA00022801"/>
    </source>
</evidence>
<dbReference type="GO" id="GO:0004523">
    <property type="term" value="F:RNA-DNA hybrid ribonuclease activity"/>
    <property type="evidence" value="ECO:0007669"/>
    <property type="project" value="UniProtKB-EC"/>
</dbReference>
<evidence type="ECO:0000259" key="9">
    <source>
        <dbReference type="PROSITE" id="PS50878"/>
    </source>
</evidence>
<organism evidence="11 12">
    <name type="scientific">Aldrovandia affinis</name>
    <dbReference type="NCBI Taxonomy" id="143900"/>
    <lineage>
        <taxon>Eukaryota</taxon>
        <taxon>Metazoa</taxon>
        <taxon>Chordata</taxon>
        <taxon>Craniata</taxon>
        <taxon>Vertebrata</taxon>
        <taxon>Euteleostomi</taxon>
        <taxon>Actinopterygii</taxon>
        <taxon>Neopterygii</taxon>
        <taxon>Teleostei</taxon>
        <taxon>Notacanthiformes</taxon>
        <taxon>Halosauridae</taxon>
        <taxon>Aldrovandia</taxon>
    </lineage>
</organism>
<keyword evidence="7" id="KW-0378">Hydrolase</keyword>
<gene>
    <name evidence="11" type="ORF">AAFF_G00095220</name>
</gene>
<dbReference type="InterPro" id="IPR036397">
    <property type="entry name" value="RNaseH_sf"/>
</dbReference>
<dbReference type="SUPFAM" id="SSF53098">
    <property type="entry name" value="Ribonuclease H-like"/>
    <property type="match status" value="1"/>
</dbReference>
<evidence type="ECO:0000313" key="12">
    <source>
        <dbReference type="Proteomes" id="UP001221898"/>
    </source>
</evidence>
<sequence length="567" mass="64485">MNGSVVFSKLDLKWGYHQLELTPESREITTFAIHNGVYRYKRLLFGVSSASEQYQHEIAAALAGIEGVENISDDVIVHARDQETHDKRLHTVMKRLEESGLTLNPDKCQFNMDRLVFMGILLSEKGIGPTEERVRAVSEAREPENASEVRSFLGLVSYSSRFIPQFATLSEPLRRLTRKDIPFSFGLEQKQAFKALKDGLAKAGTLAYFDKDAPTKVVADAGPVGLGAVLVQCQKGEMVPVCYVSRALTDCERRYSQTEKEALALVWACERLHPYVYGRQFDLITDHKPLESIYSPRSKPCARIERWVLRLQPYDFRVVHIPGKNNIADPLSRLLGNSALAEKHTHGSDEYVRFVAVSATPKALTTREVEDASASDEELIEVRHSILVVVDYYSRYYEYDVLTSTTTTKVIDSLESIFSRHGLPVTLRSDQGPQFKSEEFSNYCESNGIKHVKTTPRWAQANGEVERQNASLLKRIRIAESEGLDWKRELRKYVTVYRSIDHATTGKSPAELLFNRKMRGNCQTSQQHRLTWKYEIEMQSKKESQRSTLMNAVEPSTQTWTSVTLSW</sequence>
<dbReference type="GO" id="GO:0003964">
    <property type="term" value="F:RNA-directed DNA polymerase activity"/>
    <property type="evidence" value="ECO:0007669"/>
    <property type="project" value="UniProtKB-KW"/>
</dbReference>
<evidence type="ECO:0000313" key="11">
    <source>
        <dbReference type="EMBL" id="KAJ8391255.1"/>
    </source>
</evidence>
<dbReference type="Proteomes" id="UP001221898">
    <property type="component" value="Unassembled WGS sequence"/>
</dbReference>
<dbReference type="InterPro" id="IPR043502">
    <property type="entry name" value="DNA/RNA_pol_sf"/>
</dbReference>
<comment type="caution">
    <text evidence="11">The sequence shown here is derived from an EMBL/GenBank/DDBJ whole genome shotgun (WGS) entry which is preliminary data.</text>
</comment>
<evidence type="ECO:0000256" key="3">
    <source>
        <dbReference type="ARBA" id="ARBA00022679"/>
    </source>
</evidence>
<keyword evidence="12" id="KW-1185">Reference proteome</keyword>
<protein>
    <recommendedName>
        <fullName evidence="2">ribonuclease H</fullName>
        <ecNumber evidence="2">3.1.26.4</ecNumber>
    </recommendedName>
</protein>
<dbReference type="PROSITE" id="PS50994">
    <property type="entry name" value="INTEGRASE"/>
    <property type="match status" value="1"/>
</dbReference>
<dbReference type="Pfam" id="PF17917">
    <property type="entry name" value="RT_RNaseH"/>
    <property type="match status" value="1"/>
</dbReference>
<evidence type="ECO:0000259" key="10">
    <source>
        <dbReference type="PROSITE" id="PS50994"/>
    </source>
</evidence>
<accession>A0AAD7RVX7</accession>
<keyword evidence="8" id="KW-0695">RNA-directed DNA polymerase</keyword>
<dbReference type="EC" id="3.1.26.4" evidence="2"/>
<dbReference type="InterPro" id="IPR012337">
    <property type="entry name" value="RNaseH-like_sf"/>
</dbReference>
<dbReference type="Pfam" id="PF00078">
    <property type="entry name" value="RVT_1"/>
    <property type="match status" value="1"/>
</dbReference>
<dbReference type="InterPro" id="IPR050951">
    <property type="entry name" value="Retrovirus_Pol_polyprotein"/>
</dbReference>
<dbReference type="PANTHER" id="PTHR37984:SF11">
    <property type="entry name" value="INTEGRASE CATALYTIC DOMAIN-CONTAINING PROTEIN"/>
    <property type="match status" value="1"/>
</dbReference>
<dbReference type="InterPro" id="IPR043128">
    <property type="entry name" value="Rev_trsase/Diguanyl_cyclase"/>
</dbReference>
<keyword evidence="3" id="KW-0808">Transferase</keyword>
<dbReference type="SUPFAM" id="SSF56672">
    <property type="entry name" value="DNA/RNA polymerases"/>
    <property type="match status" value="1"/>
</dbReference>
<dbReference type="InterPro" id="IPR041373">
    <property type="entry name" value="RT_RNaseH"/>
</dbReference>
<dbReference type="FunFam" id="3.30.420.10:FF:000063">
    <property type="entry name" value="Retrovirus-related Pol polyprotein from transposon 297-like Protein"/>
    <property type="match status" value="1"/>
</dbReference>
<name>A0AAD7RVX7_9TELE</name>
<evidence type="ECO:0000256" key="1">
    <source>
        <dbReference type="ARBA" id="ARBA00010879"/>
    </source>
</evidence>
<dbReference type="GO" id="GO:0003676">
    <property type="term" value="F:nucleic acid binding"/>
    <property type="evidence" value="ECO:0007669"/>
    <property type="project" value="InterPro"/>
</dbReference>
<comment type="similarity">
    <text evidence="1">Belongs to the beta type-B retroviral polymerase family. HERV class-II K(HML-2) pol subfamily.</text>
</comment>
<dbReference type="Gene3D" id="3.30.420.10">
    <property type="entry name" value="Ribonuclease H-like superfamily/Ribonuclease H"/>
    <property type="match status" value="1"/>
</dbReference>
<evidence type="ECO:0000256" key="2">
    <source>
        <dbReference type="ARBA" id="ARBA00012180"/>
    </source>
</evidence>
<evidence type="ECO:0000256" key="4">
    <source>
        <dbReference type="ARBA" id="ARBA00022695"/>
    </source>
</evidence>
<proteinExistence type="inferred from homology"/>
<dbReference type="EMBL" id="JAINUG010000160">
    <property type="protein sequence ID" value="KAJ8391255.1"/>
    <property type="molecule type" value="Genomic_DNA"/>
</dbReference>
<evidence type="ECO:0000256" key="8">
    <source>
        <dbReference type="ARBA" id="ARBA00022918"/>
    </source>
</evidence>
<dbReference type="InterPro" id="IPR001584">
    <property type="entry name" value="Integrase_cat-core"/>
</dbReference>
<evidence type="ECO:0000256" key="6">
    <source>
        <dbReference type="ARBA" id="ARBA00022759"/>
    </source>
</evidence>
<dbReference type="FunFam" id="3.10.20.370:FF:000001">
    <property type="entry name" value="Retrovirus-related Pol polyprotein from transposon 17.6-like protein"/>
    <property type="match status" value="1"/>
</dbReference>
<dbReference type="AlphaFoldDB" id="A0AAD7RVX7"/>